<organism evidence="2 3">
    <name type="scientific">Kipferlia bialata</name>
    <dbReference type="NCBI Taxonomy" id="797122"/>
    <lineage>
        <taxon>Eukaryota</taxon>
        <taxon>Metamonada</taxon>
        <taxon>Carpediemonas-like organisms</taxon>
        <taxon>Kipferlia</taxon>
    </lineage>
</organism>
<name>A0A9K3CN56_9EUKA</name>
<dbReference type="EMBL" id="BDIP01000109">
    <property type="protein sequence ID" value="GIQ80124.1"/>
    <property type="molecule type" value="Genomic_DNA"/>
</dbReference>
<proteinExistence type="predicted"/>
<evidence type="ECO:0000256" key="1">
    <source>
        <dbReference type="SAM" id="MobiDB-lite"/>
    </source>
</evidence>
<feature type="compositionally biased region" description="Basic residues" evidence="1">
    <location>
        <begin position="1666"/>
        <end position="1675"/>
    </location>
</feature>
<gene>
    <name evidence="2" type="ORF">KIPB_000871</name>
</gene>
<reference evidence="2 3" key="1">
    <citation type="journal article" date="2018" name="PLoS ONE">
        <title>The draft genome of Kipferlia bialata reveals reductive genome evolution in fornicate parasites.</title>
        <authorList>
            <person name="Tanifuji G."/>
            <person name="Takabayashi S."/>
            <person name="Kume K."/>
            <person name="Takagi M."/>
            <person name="Nakayama T."/>
            <person name="Kamikawa R."/>
            <person name="Inagaki Y."/>
            <person name="Hashimoto T."/>
        </authorList>
    </citation>
    <scope>NUCLEOTIDE SEQUENCE [LARGE SCALE GENOMIC DNA]</scope>
    <source>
        <strain evidence="2">NY0173</strain>
    </source>
</reference>
<accession>A0A9K3CN56</accession>
<feature type="non-terminal residue" evidence="2">
    <location>
        <position position="1"/>
    </location>
</feature>
<sequence>CVSAMTSAMQSTPVKGIGVGKKLEVVPPNVSFATTLDAMQQRLRPTVDLMSLLCCASLQHRHLDVLESETGLPVLRLDEVTPTQMVHEGGLDHLEAIRESVATANEEAEVETRLDACEKAMNSWTSDICTDRIVDIAARGFGPWDLSDGGFALPAHFFETLRSIALYVQRDVGSKYAAPITTRARAVENTMLWAMHSGSLLKCAQQYISVGSILMTSSSAHRAVYSGAINKWYSLRKSVKRLAKSRLLDVLMDTDFSENVHAIVASLSPTIQTLSHRSMHDTLLASSGDGTETSLRGLMTIPAKATYIQAPQMRPVPKTLVSQCKEGEMYVPYAPVTLFNVDGFIVAKVPGQKKKKSPTTLEEGDEEEEDVWEITGVTSTTRIAAQADLLRLRDKVPLSEVRGLIPRDVRQSMREAVVHDTDSAISDLEADEMDAFWTGHTYHAKHTVSLEGVASLRHAVKDILAQIQLPEYRQDRADDRYLCEVLVPEWTTRVLGRVQGDTVHVPVLSVPCVSRYMFQSKALCYSSMGVHHRHIVNDWLGAVNAADLGSAADTDQASSLLESDRSTDQFGALLAKGVTLGVCNAVGAGIGSTGRYMQQLCHELGMAPFVMSANQHPDPRMMACTISNLILEGHLVYLIGVENASPELLALLVDITNTLRLGGEFPYAKGPTIPHGESPDSDLCVVRNPLGKSAPHPSEHTVGALAFYLPVLVPGPFVIPDHLPKDCAIRYIDVRRPPEKLRFIPKCTGRPCLALRTTYAAAKPQIFLDPSDVAIAMRIRDEGDYLGGSDADADSEAEAEGDSPETAVYKYLSMSFRPSDREGLLSAVSAAFGSSIDGERQEPVPDYGQSQGILSGEGVYAAKWLNALLETPDAKVWIQSPCINTGLAIVQHAARESGASIDFRRHPNEVELPRRGLKSADWQVIDMRFDTNGTTCGYEAEEQVAQLSRMFRVAGGQRSIMISPTLPTHNQYMVHTLRVNLGMVNPPAALRQSILTHTGVRPDINDQDPVAFFFGVIGRFLEVLDVSLSSLEGSFVQAMMWWLLSEQGVINLVTPAVEIDINDAATKGRIHVGQRHVDPAVFGLPNVGPVLQIEPCASFFETFGEGTPLGHTVALFMCAFATVYTGYSFLTALDADFGGDYEHMMGVTTQERALDSLRAVHPGFDTLKETTLASCFPEDLDPKAFVPLRFNPEEGVLETYTLRDPIVMEDYFMTHPRWNLSPVLTATNRGFVHSLAACMVFGVPGIVNSRRTVGKTWAVNCATNLLPTFCQALGDVALEGRLDGLSNHITRSDDGSVVPLFQHGLTVSLDDNATSVSELLSHSTFEQLISRSVMAANFSDKADLWRMGGRPQGTLPVEQNDALGCAYDAYRLEGVSILAETHLDLSSASSDPLVRALPSYAFMFNADQLIDYELVETLFASMPMKPDSPKALRGVLLQVLFNICDFLDMSPLRILDSIKRLGLLATRADPSLYYVDPSTLFVAGMRVGGRIFSDAEKQEAMKAYAPVIQAGLTHLLKGPEFILSMTVKPDERRAWSDIITSLQSGPGAPPPKSYYFVSDCAAPLLRNQYPLAEVLSQLDVGHPDVIPTLLRTAVQMECWMAVNNTVAQSVEDMGVSSGLRQLCVPTMTLALLKRDTTDMYTAGQLLFKLLAYNVTLSNVATAGYTKKARSQRQKAQRQSTLDATVDSSREGKPMTNRHGQESWETGSIDSHRSRGSLRSGAVSVGPSAVQSSHASETSASFFGSEHERYLPRLVVDLDVIYRGLGVAESRESSLHQVIWGAMSIPVMEDKYAAFMRLAVVLACGLPASLVLPLTETRQGVTIDANVSPYKVFPSGEVNSQISAKYHAEKTLFSRVLLHIPGDMLNESPLLQQCFVALSKGLVPPVFSRAALGQIYLSLGEKYSLPQPDASTLVMKMAQHLTVVVTTNQAPRESLSYCLNMSYPSKMKDLLKATQSSFRYLRSRYSNDGPMEKFDIYLRKMAGQFAGICKYKPDPTIEFHKYMTYAMSCFQSFVNRSVSERTSLKTCLSLLANHEPHLDSSDPTIMQYVDDLKAGCDGLMPMDETEVVKVQSLNQRGPNVALFFLYLERFWEKSYSEPEFMSMRVVLETFCGIEDMRTVTLSKPLYVCAQAHTYYFNFPPTSQPKPFLWLYVGALPARDTSLLACILACQGSVHYPMSIPFLDKEDGVATAECVLYWRDGLLENLNVYNSKEKNDHVLSQARKRCNIAVLPMDLPGHLFYPLAVKAINEGCHIILSEEVAASQESLSFMNLLIRYFSAQNTRPGQILRFQDGKYVCRLKHPVHKMRIYICMDREAYHPSVTLNDCRGVFPTLTLQILKVFEDVCGPSDTGPFQQAALLEEESYIVRTRFWNEIRDLTRVLLSTTPSPEASTALLRGTGHIKKLSRDVVTSYFNLAKLWGTAGIEYGLTAAVNAVEAHMLRFPNPVVRALGSLDNQMKHLKAAVSEHVQAKGYQSLNQATVQKLFYQSCNALIASTSVPNALFDRTGQMQILLLQLCNIQLVSTGQMDERTSEIIGLATGSQFDRLEAMADPATVDKIYAVALKHRGTPLGMFPVLSTAFRRMAVLEALSDDYKGIMERTIRG</sequence>
<protein>
    <submittedName>
        <fullName evidence="2">Uncharacterized protein</fullName>
    </submittedName>
</protein>
<dbReference type="Proteomes" id="UP000265618">
    <property type="component" value="Unassembled WGS sequence"/>
</dbReference>
<evidence type="ECO:0000313" key="3">
    <source>
        <dbReference type="Proteomes" id="UP000265618"/>
    </source>
</evidence>
<keyword evidence="3" id="KW-1185">Reference proteome</keyword>
<comment type="caution">
    <text evidence="2">The sequence shown here is derived from an EMBL/GenBank/DDBJ whole genome shotgun (WGS) entry which is preliminary data.</text>
</comment>
<feature type="region of interest" description="Disordered" evidence="1">
    <location>
        <begin position="1665"/>
        <end position="1731"/>
    </location>
</feature>
<evidence type="ECO:0000313" key="2">
    <source>
        <dbReference type="EMBL" id="GIQ80124.1"/>
    </source>
</evidence>